<dbReference type="Gene3D" id="3.55.40.20">
    <property type="entry name" value="Iron/manganese superoxide dismutase, C-terminal domain"/>
    <property type="match status" value="1"/>
</dbReference>
<evidence type="ECO:0000259" key="6">
    <source>
        <dbReference type="Pfam" id="PF00081"/>
    </source>
</evidence>
<dbReference type="InterPro" id="IPR036324">
    <property type="entry name" value="Mn/Fe_SOD_N_sf"/>
</dbReference>
<evidence type="ECO:0000256" key="2">
    <source>
        <dbReference type="ARBA" id="ARBA00012682"/>
    </source>
</evidence>
<comment type="similarity">
    <text evidence="1 5">Belongs to the iron/manganese superoxide dismutase family.</text>
</comment>
<name>A0ABU0IS96_9CAUL</name>
<dbReference type="RefSeq" id="WP_307349876.1">
    <property type="nucleotide sequence ID" value="NZ_JAUSVS010000005.1"/>
</dbReference>
<dbReference type="Proteomes" id="UP001228905">
    <property type="component" value="Unassembled WGS sequence"/>
</dbReference>
<dbReference type="Pfam" id="PF00081">
    <property type="entry name" value="Sod_Fe_N"/>
    <property type="match status" value="1"/>
</dbReference>
<dbReference type="InterPro" id="IPR001189">
    <property type="entry name" value="Mn/Fe_SOD"/>
</dbReference>
<feature type="domain" description="Manganese/iron superoxide dismutase C-terminal" evidence="7">
    <location>
        <begin position="94"/>
        <end position="193"/>
    </location>
</feature>
<reference evidence="8 9" key="1">
    <citation type="submission" date="2023-07" db="EMBL/GenBank/DDBJ databases">
        <title>Genomic Encyclopedia of Type Strains, Phase IV (KMG-IV): sequencing the most valuable type-strain genomes for metagenomic binning, comparative biology and taxonomic classification.</title>
        <authorList>
            <person name="Goeker M."/>
        </authorList>
    </citation>
    <scope>NUCLEOTIDE SEQUENCE [LARGE SCALE GENOMIC DNA]</scope>
    <source>
        <strain evidence="8 9">DSM 18695</strain>
    </source>
</reference>
<proteinExistence type="inferred from homology"/>
<comment type="caution">
    <text evidence="8">The sequence shown here is derived from an EMBL/GenBank/DDBJ whole genome shotgun (WGS) entry which is preliminary data.</text>
</comment>
<dbReference type="PANTHER" id="PTHR43595">
    <property type="entry name" value="37S RIBOSOMAL PROTEIN S26, MITOCHONDRIAL"/>
    <property type="match status" value="1"/>
</dbReference>
<dbReference type="PIRSF" id="PIRSF000349">
    <property type="entry name" value="SODismutase"/>
    <property type="match status" value="1"/>
</dbReference>
<dbReference type="SUPFAM" id="SSF54719">
    <property type="entry name" value="Fe,Mn superoxide dismutase (SOD), C-terminal domain"/>
    <property type="match status" value="1"/>
</dbReference>
<dbReference type="Gene3D" id="1.10.287.990">
    <property type="entry name" value="Fe,Mn superoxide dismutase (SOD) domain"/>
    <property type="match status" value="1"/>
</dbReference>
<dbReference type="InterPro" id="IPR019831">
    <property type="entry name" value="Mn/Fe_SOD_N"/>
</dbReference>
<dbReference type="EMBL" id="JAUSVS010000005">
    <property type="protein sequence ID" value="MDQ0464887.1"/>
    <property type="molecule type" value="Genomic_DNA"/>
</dbReference>
<organism evidence="8 9">
    <name type="scientific">Caulobacter ginsengisoli</name>
    <dbReference type="NCBI Taxonomy" id="400775"/>
    <lineage>
        <taxon>Bacteria</taxon>
        <taxon>Pseudomonadati</taxon>
        <taxon>Pseudomonadota</taxon>
        <taxon>Alphaproteobacteria</taxon>
        <taxon>Caulobacterales</taxon>
        <taxon>Caulobacteraceae</taxon>
        <taxon>Caulobacter</taxon>
    </lineage>
</organism>
<dbReference type="InterPro" id="IPR036314">
    <property type="entry name" value="SOD_C_sf"/>
</dbReference>
<keyword evidence="3 5" id="KW-0479">Metal-binding</keyword>
<evidence type="ECO:0000313" key="8">
    <source>
        <dbReference type="EMBL" id="MDQ0464887.1"/>
    </source>
</evidence>
<evidence type="ECO:0000256" key="3">
    <source>
        <dbReference type="ARBA" id="ARBA00022723"/>
    </source>
</evidence>
<dbReference type="PRINTS" id="PR01703">
    <property type="entry name" value="MNSODISMTASE"/>
</dbReference>
<sequence length="219" mass="24294">MFRLPDLPYAYDALSPVISARTMQLHHDKHHATYVKTVNSLLDEGDEHPASLEEVVRAAHVDADTAKLYNNAGQAWNHALFWVAMSPEPTRCDGDLASAINEKFGGLAQLGEAFVKQGAEHFGSGWAWLLVRGGELVVTTTHDADGPLTLSNTTPLLVCDLWEHAYYLDHQNDRKAFLTAWFRSLPDWDFAARQWSAAHGEGEAWAYPAPDKQQGTRAA</sequence>
<keyword evidence="9" id="KW-1185">Reference proteome</keyword>
<gene>
    <name evidence="8" type="ORF">QO010_002671</name>
</gene>
<feature type="domain" description="Manganese/iron superoxide dismutase N-terminal" evidence="6">
    <location>
        <begin position="2"/>
        <end position="86"/>
    </location>
</feature>
<protein>
    <recommendedName>
        <fullName evidence="2 5">Superoxide dismutase</fullName>
        <ecNumber evidence="2 5">1.15.1.1</ecNumber>
    </recommendedName>
</protein>
<keyword evidence="4 5" id="KW-0560">Oxidoreductase</keyword>
<evidence type="ECO:0000256" key="4">
    <source>
        <dbReference type="ARBA" id="ARBA00023002"/>
    </source>
</evidence>
<accession>A0ABU0IS96</accession>
<evidence type="ECO:0000259" key="7">
    <source>
        <dbReference type="Pfam" id="PF02777"/>
    </source>
</evidence>
<evidence type="ECO:0000256" key="1">
    <source>
        <dbReference type="ARBA" id="ARBA00008714"/>
    </source>
</evidence>
<comment type="catalytic activity">
    <reaction evidence="5">
        <text>2 superoxide + 2 H(+) = H2O2 + O2</text>
        <dbReference type="Rhea" id="RHEA:20696"/>
        <dbReference type="ChEBI" id="CHEBI:15378"/>
        <dbReference type="ChEBI" id="CHEBI:15379"/>
        <dbReference type="ChEBI" id="CHEBI:16240"/>
        <dbReference type="ChEBI" id="CHEBI:18421"/>
        <dbReference type="EC" id="1.15.1.1"/>
    </reaction>
</comment>
<dbReference type="SUPFAM" id="SSF46609">
    <property type="entry name" value="Fe,Mn superoxide dismutase (SOD), N-terminal domain"/>
    <property type="match status" value="1"/>
</dbReference>
<dbReference type="GO" id="GO:0004784">
    <property type="term" value="F:superoxide dismutase activity"/>
    <property type="evidence" value="ECO:0007669"/>
    <property type="project" value="UniProtKB-EC"/>
</dbReference>
<evidence type="ECO:0000313" key="9">
    <source>
        <dbReference type="Proteomes" id="UP001228905"/>
    </source>
</evidence>
<dbReference type="InterPro" id="IPR019832">
    <property type="entry name" value="Mn/Fe_SOD_C"/>
</dbReference>
<dbReference type="InterPro" id="IPR019833">
    <property type="entry name" value="Mn/Fe_SOD_BS"/>
</dbReference>
<evidence type="ECO:0000256" key="5">
    <source>
        <dbReference type="RuleBase" id="RU000414"/>
    </source>
</evidence>
<dbReference type="EC" id="1.15.1.1" evidence="2 5"/>
<dbReference type="Pfam" id="PF02777">
    <property type="entry name" value="Sod_Fe_C"/>
    <property type="match status" value="1"/>
</dbReference>
<comment type="function">
    <text evidence="5">Destroys radicals which are normally produced within the cells and which are toxic to biological systems.</text>
</comment>
<dbReference type="PANTHER" id="PTHR43595:SF2">
    <property type="entry name" value="SMALL RIBOSOMAL SUBUNIT PROTEIN MS42"/>
    <property type="match status" value="1"/>
</dbReference>
<dbReference type="PROSITE" id="PS00088">
    <property type="entry name" value="SOD_MN"/>
    <property type="match status" value="1"/>
</dbReference>